<reference evidence="2 3" key="1">
    <citation type="submission" date="2023-03" db="EMBL/GenBank/DDBJ databases">
        <title>Bacillus Genome Sequencing.</title>
        <authorList>
            <person name="Dunlap C."/>
        </authorList>
    </citation>
    <scope>NUCLEOTIDE SEQUENCE [LARGE SCALE GENOMIC DNA]</scope>
    <source>
        <strain evidence="2 3">B-59205</strain>
    </source>
</reference>
<protein>
    <submittedName>
        <fullName evidence="2">Histidine phosphatase family protein</fullName>
        <ecNumber evidence="2">3.1.3.-</ecNumber>
    </submittedName>
</protein>
<dbReference type="RefSeq" id="WP_326121890.1">
    <property type="nucleotide sequence ID" value="NZ_JARSFG010000003.1"/>
</dbReference>
<dbReference type="EC" id="3.1.3.-" evidence="2"/>
<dbReference type="Gene3D" id="3.40.50.1240">
    <property type="entry name" value="Phosphoglycerate mutase-like"/>
    <property type="match status" value="1"/>
</dbReference>
<keyword evidence="3" id="KW-1185">Reference proteome</keyword>
<dbReference type="PANTHER" id="PTHR48100">
    <property type="entry name" value="BROAD-SPECIFICITY PHOSPHATASE YOR283W-RELATED"/>
    <property type="match status" value="1"/>
</dbReference>
<sequence>MISIYFVRHAHSHYTPDEYNRPLSEEGWKEAYKLVKVFDTIHIQAVYASCYKRAIETVQPIAESKELLIIQDETLNERVLAKDSVADFASAISKVWAEPTFSFDGGESNVMAQKRVIPTIEKLLDRHQNENIIIGTHGNILTLLLNHFDKRYDITFWQSLKMPDIIVAKFEGSELLSIERLTE</sequence>
<comment type="caution">
    <text evidence="2">The sequence shown here is derived from an EMBL/GenBank/DDBJ whole genome shotgun (WGS) entry which is preliminary data.</text>
</comment>
<dbReference type="GO" id="GO:0016791">
    <property type="term" value="F:phosphatase activity"/>
    <property type="evidence" value="ECO:0007669"/>
    <property type="project" value="TreeGrafter"/>
</dbReference>
<dbReference type="InterPro" id="IPR029033">
    <property type="entry name" value="His_PPase_superfam"/>
</dbReference>
<dbReference type="Proteomes" id="UP001344888">
    <property type="component" value="Unassembled WGS sequence"/>
</dbReference>
<dbReference type="SUPFAM" id="SSF53254">
    <property type="entry name" value="Phosphoglycerate mutase-like"/>
    <property type="match status" value="1"/>
</dbReference>
<evidence type="ECO:0000256" key="1">
    <source>
        <dbReference type="PIRSR" id="PIRSR613078-2"/>
    </source>
</evidence>
<accession>A0AAW9NM37</accession>
<dbReference type="AlphaFoldDB" id="A0AAW9NM37"/>
<dbReference type="GO" id="GO:0005737">
    <property type="term" value="C:cytoplasm"/>
    <property type="evidence" value="ECO:0007669"/>
    <property type="project" value="TreeGrafter"/>
</dbReference>
<dbReference type="CDD" id="cd07067">
    <property type="entry name" value="HP_PGM_like"/>
    <property type="match status" value="1"/>
</dbReference>
<keyword evidence="2" id="KW-0378">Hydrolase</keyword>
<dbReference type="PANTHER" id="PTHR48100:SF59">
    <property type="entry name" value="ADENOSYLCOBALAMIN_ALPHA-RIBAZOLE PHOSPHATASE"/>
    <property type="match status" value="1"/>
</dbReference>
<feature type="binding site" evidence="1">
    <location>
        <position position="53"/>
    </location>
    <ligand>
        <name>substrate</name>
    </ligand>
</feature>
<dbReference type="EMBL" id="JARSFG010000003">
    <property type="protein sequence ID" value="MEC1177516.1"/>
    <property type="molecule type" value="Genomic_DNA"/>
</dbReference>
<evidence type="ECO:0000313" key="3">
    <source>
        <dbReference type="Proteomes" id="UP001344888"/>
    </source>
</evidence>
<evidence type="ECO:0000313" key="2">
    <source>
        <dbReference type="EMBL" id="MEC1177516.1"/>
    </source>
</evidence>
<dbReference type="InterPro" id="IPR050275">
    <property type="entry name" value="PGM_Phosphatase"/>
</dbReference>
<name>A0AAW9NM37_9BACL</name>
<dbReference type="InterPro" id="IPR013078">
    <property type="entry name" value="His_Pase_superF_clade-1"/>
</dbReference>
<gene>
    <name evidence="2" type="ORF">P9B03_03385</name>
</gene>
<organism evidence="2 3">
    <name type="scientific">Metasolibacillus meyeri</name>
    <dbReference type="NCBI Taxonomy" id="1071052"/>
    <lineage>
        <taxon>Bacteria</taxon>
        <taxon>Bacillati</taxon>
        <taxon>Bacillota</taxon>
        <taxon>Bacilli</taxon>
        <taxon>Bacillales</taxon>
        <taxon>Caryophanaceae</taxon>
        <taxon>Metasolibacillus</taxon>
    </lineage>
</organism>
<dbReference type="Pfam" id="PF00300">
    <property type="entry name" value="His_Phos_1"/>
    <property type="match status" value="1"/>
</dbReference>
<dbReference type="SMART" id="SM00855">
    <property type="entry name" value="PGAM"/>
    <property type="match status" value="1"/>
</dbReference>
<proteinExistence type="predicted"/>